<dbReference type="GO" id="GO:0009707">
    <property type="term" value="C:chloroplast outer membrane"/>
    <property type="evidence" value="ECO:0007669"/>
    <property type="project" value="TreeGrafter"/>
</dbReference>
<evidence type="ECO:0000256" key="2">
    <source>
        <dbReference type="ARBA" id="ARBA00004370"/>
    </source>
</evidence>
<gene>
    <name evidence="8" type="ORF">KI387_023287</name>
</gene>
<keyword evidence="7" id="KW-0472">Membrane</keyword>
<dbReference type="GO" id="GO:0046481">
    <property type="term" value="F:digalactosyldiacylglycerol synthase activity"/>
    <property type="evidence" value="ECO:0007669"/>
    <property type="project" value="InterPro"/>
</dbReference>
<evidence type="ECO:0000256" key="4">
    <source>
        <dbReference type="ARBA" id="ARBA00022528"/>
    </source>
</evidence>
<keyword evidence="5" id="KW-0934">Plastid</keyword>
<evidence type="ECO:0000256" key="5">
    <source>
        <dbReference type="ARBA" id="ARBA00022640"/>
    </source>
</evidence>
<feature type="non-terminal residue" evidence="8">
    <location>
        <position position="1"/>
    </location>
</feature>
<comment type="caution">
    <text evidence="8">The sequence shown here is derived from an EMBL/GenBank/DDBJ whole genome shotgun (WGS) entry which is preliminary data.</text>
</comment>
<dbReference type="InterPro" id="IPR044525">
    <property type="entry name" value="DGDG1/2"/>
</dbReference>
<evidence type="ECO:0000256" key="7">
    <source>
        <dbReference type="ARBA" id="ARBA00023136"/>
    </source>
</evidence>
<protein>
    <submittedName>
        <fullName evidence="8">Uncharacterized protein</fullName>
    </submittedName>
</protein>
<dbReference type="GO" id="GO:0019375">
    <property type="term" value="P:galactolipid biosynthetic process"/>
    <property type="evidence" value="ECO:0007669"/>
    <property type="project" value="TreeGrafter"/>
</dbReference>
<dbReference type="PANTHER" id="PTHR46132:SF1">
    <property type="entry name" value="DIGALACTOSYLDIACYLGLYCEROL SYNTHASE 2, CHLOROPLASTIC"/>
    <property type="match status" value="1"/>
</dbReference>
<evidence type="ECO:0000256" key="1">
    <source>
        <dbReference type="ARBA" id="ARBA00004229"/>
    </source>
</evidence>
<dbReference type="Proteomes" id="UP000824469">
    <property type="component" value="Unassembled WGS sequence"/>
</dbReference>
<evidence type="ECO:0000256" key="6">
    <source>
        <dbReference type="ARBA" id="ARBA00022679"/>
    </source>
</evidence>
<proteinExistence type="inferred from homology"/>
<organism evidence="8 9">
    <name type="scientific">Taxus chinensis</name>
    <name type="common">Chinese yew</name>
    <name type="synonym">Taxus wallichiana var. chinensis</name>
    <dbReference type="NCBI Taxonomy" id="29808"/>
    <lineage>
        <taxon>Eukaryota</taxon>
        <taxon>Viridiplantae</taxon>
        <taxon>Streptophyta</taxon>
        <taxon>Embryophyta</taxon>
        <taxon>Tracheophyta</taxon>
        <taxon>Spermatophyta</taxon>
        <taxon>Pinopsida</taxon>
        <taxon>Pinidae</taxon>
        <taxon>Conifers II</taxon>
        <taxon>Cupressales</taxon>
        <taxon>Taxaceae</taxon>
        <taxon>Taxus</taxon>
    </lineage>
</organism>
<evidence type="ECO:0000256" key="3">
    <source>
        <dbReference type="ARBA" id="ARBA00009481"/>
    </source>
</evidence>
<comment type="similarity">
    <text evidence="3">Belongs to the glycosyltransferase group 1 family. Glycosyltransferase 4 subfamily.</text>
</comment>
<dbReference type="CDD" id="cd01635">
    <property type="entry name" value="Glycosyltransferase_GTB-type"/>
    <property type="match status" value="1"/>
</dbReference>
<keyword evidence="9" id="KW-1185">Reference proteome</keyword>
<accession>A0AA38LAP5</accession>
<keyword evidence="6" id="KW-0808">Transferase</keyword>
<evidence type="ECO:0000313" key="9">
    <source>
        <dbReference type="Proteomes" id="UP000824469"/>
    </source>
</evidence>
<name>A0AA38LAP5_TAXCH</name>
<dbReference type="EMBL" id="JAHRHJ020000005">
    <property type="protein sequence ID" value="KAH9314660.1"/>
    <property type="molecule type" value="Genomic_DNA"/>
</dbReference>
<comment type="subcellular location">
    <subcellularLocation>
        <location evidence="2">Membrane</location>
    </subcellularLocation>
    <subcellularLocation>
        <location evidence="1">Plastid</location>
        <location evidence="1">Chloroplast</location>
    </subcellularLocation>
</comment>
<reference evidence="8 9" key="1">
    <citation type="journal article" date="2021" name="Nat. Plants">
        <title>The Taxus genome provides insights into paclitaxel biosynthesis.</title>
        <authorList>
            <person name="Xiong X."/>
            <person name="Gou J."/>
            <person name="Liao Q."/>
            <person name="Li Y."/>
            <person name="Zhou Q."/>
            <person name="Bi G."/>
            <person name="Li C."/>
            <person name="Du R."/>
            <person name="Wang X."/>
            <person name="Sun T."/>
            <person name="Guo L."/>
            <person name="Liang H."/>
            <person name="Lu P."/>
            <person name="Wu Y."/>
            <person name="Zhang Z."/>
            <person name="Ro D.K."/>
            <person name="Shang Y."/>
            <person name="Huang S."/>
            <person name="Yan J."/>
        </authorList>
    </citation>
    <scope>NUCLEOTIDE SEQUENCE [LARGE SCALE GENOMIC DNA]</scope>
    <source>
        <strain evidence="8">Ta-2019</strain>
    </source>
</reference>
<evidence type="ECO:0000313" key="8">
    <source>
        <dbReference type="EMBL" id="KAH9314660.1"/>
    </source>
</evidence>
<sequence length="240" mass="27214">HCPYEKEPLVVHVQIPKSTVVVRVKITVGEPIKIVVAVNSQLQVIYSTDLTVVCFEWGVDIYAWGGRCTQFFWHKEAFQCYCLLYFQWISFVFPLLTSWSGHWWSPDDYCPTTISFSDVLCTATAEALAMGKIVICADHPSNEFFGSFPNCLMYKTSEEFVNKVKEALVAEPAPLSAEQQYRLSSEDATDRFIANVDLYKVSNSRDKVIGPRGLHQNLTVSSMPNINTWLIMVLLLLTIV</sequence>
<dbReference type="PANTHER" id="PTHR46132">
    <property type="entry name" value="DIGALACTOSYLDIACYLGLYCEROL SYNTHASE 2, CHLOROPLASTIC"/>
    <property type="match status" value="1"/>
</dbReference>
<keyword evidence="4" id="KW-0150">Chloroplast</keyword>
<dbReference type="AlphaFoldDB" id="A0AA38LAP5"/>